<evidence type="ECO:0000256" key="1">
    <source>
        <dbReference type="ARBA" id="ARBA00022603"/>
    </source>
</evidence>
<dbReference type="EMBL" id="AMEP01000151">
    <property type="protein sequence ID" value="EKX96751.1"/>
    <property type="molecule type" value="Genomic_DNA"/>
</dbReference>
<feature type="binding site" evidence="5">
    <location>
        <position position="219"/>
    </location>
    <ligand>
        <name>S-adenosyl-L-methionine</name>
        <dbReference type="ChEBI" id="CHEBI:59789"/>
    </ligand>
</feature>
<comment type="caution">
    <text evidence="8">The sequence shown here is derived from an EMBL/GenBank/DDBJ whole genome shotgun (WGS) entry which is preliminary data.</text>
</comment>
<feature type="binding site" evidence="5">
    <location>
        <begin position="153"/>
        <end position="157"/>
    </location>
    <ligand>
        <name>S-adenosyl-L-methionine</name>
        <dbReference type="ChEBI" id="CHEBI:59789"/>
    </ligand>
</feature>
<protein>
    <recommendedName>
        <fullName evidence="5">Release factor glutamine methyltransferase</fullName>
        <shortName evidence="5">RF MTase</shortName>
        <ecNumber evidence="5">2.1.1.297</ecNumber>
    </recommendedName>
    <alternativeName>
        <fullName evidence="5">N5-glutamine methyltransferase PrmC</fullName>
    </alternativeName>
    <alternativeName>
        <fullName evidence="5">Protein-(glutamine-N5) MTase PrmC</fullName>
    </alternativeName>
    <alternativeName>
        <fullName evidence="5">Protein-glutamine N-methyltransferase PrmC</fullName>
    </alternativeName>
</protein>
<dbReference type="GO" id="GO:0102559">
    <property type="term" value="F:peptide chain release factor N(5)-glutamine methyltransferase activity"/>
    <property type="evidence" value="ECO:0007669"/>
    <property type="project" value="UniProtKB-EC"/>
</dbReference>
<dbReference type="PANTHER" id="PTHR18895:SF74">
    <property type="entry name" value="MTRF1L RELEASE FACTOR GLUTAMINE METHYLTRANSFERASE"/>
    <property type="match status" value="1"/>
</dbReference>
<keyword evidence="2 5" id="KW-0808">Transferase</keyword>
<comment type="catalytic activity">
    <reaction evidence="4 5">
        <text>L-glutaminyl-[peptide chain release factor] + S-adenosyl-L-methionine = N(5)-methyl-L-glutaminyl-[peptide chain release factor] + S-adenosyl-L-homocysteine + H(+)</text>
        <dbReference type="Rhea" id="RHEA:42896"/>
        <dbReference type="Rhea" id="RHEA-COMP:10271"/>
        <dbReference type="Rhea" id="RHEA-COMP:10272"/>
        <dbReference type="ChEBI" id="CHEBI:15378"/>
        <dbReference type="ChEBI" id="CHEBI:30011"/>
        <dbReference type="ChEBI" id="CHEBI:57856"/>
        <dbReference type="ChEBI" id="CHEBI:59789"/>
        <dbReference type="ChEBI" id="CHEBI:61891"/>
        <dbReference type="EC" id="2.1.1.297"/>
    </reaction>
</comment>
<name>L1N0K9_9BACT</name>
<dbReference type="PANTHER" id="PTHR18895">
    <property type="entry name" value="HEMK METHYLTRANSFERASE"/>
    <property type="match status" value="1"/>
</dbReference>
<dbReference type="EC" id="2.1.1.297" evidence="5"/>
<dbReference type="GO" id="GO:0032259">
    <property type="term" value="P:methylation"/>
    <property type="evidence" value="ECO:0007669"/>
    <property type="project" value="UniProtKB-KW"/>
</dbReference>
<evidence type="ECO:0000313" key="8">
    <source>
        <dbReference type="EMBL" id="EKX96751.1"/>
    </source>
</evidence>
<evidence type="ECO:0000256" key="3">
    <source>
        <dbReference type="ARBA" id="ARBA00022691"/>
    </source>
</evidence>
<keyword evidence="9" id="KW-1185">Reference proteome</keyword>
<accession>L1N0K9</accession>
<dbReference type="InterPro" id="IPR050320">
    <property type="entry name" value="N5-glutamine_MTase"/>
</dbReference>
<dbReference type="HAMAP" id="MF_02126">
    <property type="entry name" value="RF_methyltr_PrmC"/>
    <property type="match status" value="1"/>
</dbReference>
<dbReference type="InterPro" id="IPR002052">
    <property type="entry name" value="DNA_methylase_N6_adenine_CS"/>
</dbReference>
<dbReference type="CDD" id="cd02440">
    <property type="entry name" value="AdoMet_MTases"/>
    <property type="match status" value="1"/>
</dbReference>
<comment type="caution">
    <text evidence="5">Lacks conserved residue(s) required for the propagation of feature annotation.</text>
</comment>
<dbReference type="Gene3D" id="3.40.50.150">
    <property type="entry name" value="Vaccinia Virus protein VP39"/>
    <property type="match status" value="1"/>
</dbReference>
<evidence type="ECO:0000259" key="7">
    <source>
        <dbReference type="Pfam" id="PF17827"/>
    </source>
</evidence>
<dbReference type="InterPro" id="IPR029063">
    <property type="entry name" value="SAM-dependent_MTases_sf"/>
</dbReference>
<dbReference type="STRING" id="1127699.HMPREF9151_02377"/>
<dbReference type="NCBIfam" id="TIGR00536">
    <property type="entry name" value="hemK_fam"/>
    <property type="match status" value="1"/>
</dbReference>
<dbReference type="InterPro" id="IPR007848">
    <property type="entry name" value="Small_mtfrase_dom"/>
</dbReference>
<dbReference type="InterPro" id="IPR004556">
    <property type="entry name" value="HemK-like"/>
</dbReference>
<proteinExistence type="inferred from homology"/>
<dbReference type="PROSITE" id="PS00092">
    <property type="entry name" value="N6_MTASE"/>
    <property type="match status" value="1"/>
</dbReference>
<dbReference type="Proteomes" id="UP000010433">
    <property type="component" value="Unassembled WGS sequence"/>
</dbReference>
<dbReference type="Pfam" id="PF17827">
    <property type="entry name" value="PrmC_N"/>
    <property type="match status" value="1"/>
</dbReference>
<dbReference type="GO" id="GO:0003676">
    <property type="term" value="F:nucleic acid binding"/>
    <property type="evidence" value="ECO:0007669"/>
    <property type="project" value="InterPro"/>
</dbReference>
<dbReference type="Gene3D" id="1.10.8.10">
    <property type="entry name" value="DNA helicase RuvA subunit, C-terminal domain"/>
    <property type="match status" value="1"/>
</dbReference>
<evidence type="ECO:0000313" key="9">
    <source>
        <dbReference type="Proteomes" id="UP000010433"/>
    </source>
</evidence>
<dbReference type="SUPFAM" id="SSF53335">
    <property type="entry name" value="S-adenosyl-L-methionine-dependent methyltransferases"/>
    <property type="match status" value="1"/>
</dbReference>
<reference evidence="8 9" key="1">
    <citation type="submission" date="2012-05" db="EMBL/GenBank/DDBJ databases">
        <authorList>
            <person name="Weinstock G."/>
            <person name="Sodergren E."/>
            <person name="Lobos E.A."/>
            <person name="Fulton L."/>
            <person name="Fulton R."/>
            <person name="Courtney L."/>
            <person name="Fronick C."/>
            <person name="O'Laughlin M."/>
            <person name="Godfrey J."/>
            <person name="Wilson R.M."/>
            <person name="Miner T."/>
            <person name="Farmer C."/>
            <person name="Delehaunty K."/>
            <person name="Cordes M."/>
            <person name="Minx P."/>
            <person name="Tomlinson C."/>
            <person name="Chen J."/>
            <person name="Wollam A."/>
            <person name="Pepin K.H."/>
            <person name="Bhonagiri V."/>
            <person name="Zhang X."/>
            <person name="Suruliraj S."/>
            <person name="Warren W."/>
            <person name="Mitreva M."/>
            <person name="Mardis E.R."/>
            <person name="Wilson R.K."/>
        </authorList>
    </citation>
    <scope>NUCLEOTIDE SEQUENCE [LARGE SCALE GENOMIC DNA]</scope>
    <source>
        <strain evidence="8 9">F0055</strain>
    </source>
</reference>
<gene>
    <name evidence="5" type="primary">prmC</name>
    <name evidence="8" type="ORF">HMPREF9151_02377</name>
</gene>
<keyword evidence="3 5" id="KW-0949">S-adenosyl-L-methionine</keyword>
<dbReference type="Pfam" id="PF05175">
    <property type="entry name" value="MTS"/>
    <property type="match status" value="1"/>
</dbReference>
<feature type="domain" description="Methyltransferase small" evidence="6">
    <location>
        <begin position="145"/>
        <end position="228"/>
    </location>
</feature>
<feature type="binding site" evidence="5">
    <location>
        <position position="176"/>
    </location>
    <ligand>
        <name>S-adenosyl-L-methionine</name>
        <dbReference type="ChEBI" id="CHEBI:59789"/>
    </ligand>
</feature>
<evidence type="ECO:0000256" key="5">
    <source>
        <dbReference type="HAMAP-Rule" id="MF_02126"/>
    </source>
</evidence>
<sequence length="313" mass="35171">MPFNAWVRAEKMNRTMRKRMPITYQQLYQKLSSVYGGGEAKAMIQLVMEVGFEYSFADVLSGGLEQMSEDDENRLDELIDRLLKGEPVQYVLGQADFCGRTFHVAPGVLIPRPETEELCQWIISDLVGSSTAPLSSSLSLSPLFPSPHVLDIGTGSGCIAVTLAKDIPHARVTAWDISEEALLIARDNAEQLAVDVHFIKQNALKAPLHQHCWDVIVSNPPYICQKESRQMDKNVLEHEPHSALFVPDNDPLLFYDAIARYAQTALKEGGAMYFEINPLWIEALQILLKKMGWESVIVRNDAFGKLRMVKAQR</sequence>
<comment type="similarity">
    <text evidence="5">Belongs to the protein N5-glutamine methyltransferase family. PrmC subfamily.</text>
</comment>
<dbReference type="HOGENOM" id="CLU_018398_3_2_10"/>
<dbReference type="PATRIC" id="fig|1127699.3.peg.2177"/>
<keyword evidence="1 5" id="KW-0489">Methyltransferase</keyword>
<feature type="domain" description="Release factor glutamine methyltransferase N-terminal" evidence="7">
    <location>
        <begin position="37"/>
        <end position="93"/>
    </location>
</feature>
<evidence type="ECO:0000256" key="4">
    <source>
        <dbReference type="ARBA" id="ARBA00048391"/>
    </source>
</evidence>
<organism evidence="8 9">
    <name type="scientific">Hoylesella saccharolytica F0055</name>
    <dbReference type="NCBI Taxonomy" id="1127699"/>
    <lineage>
        <taxon>Bacteria</taxon>
        <taxon>Pseudomonadati</taxon>
        <taxon>Bacteroidota</taxon>
        <taxon>Bacteroidia</taxon>
        <taxon>Bacteroidales</taxon>
        <taxon>Prevotellaceae</taxon>
        <taxon>Hoylesella</taxon>
    </lineage>
</organism>
<evidence type="ECO:0000259" key="6">
    <source>
        <dbReference type="Pfam" id="PF05175"/>
    </source>
</evidence>
<dbReference type="NCBIfam" id="TIGR03534">
    <property type="entry name" value="RF_mod_PrmC"/>
    <property type="match status" value="1"/>
</dbReference>
<dbReference type="InterPro" id="IPR040758">
    <property type="entry name" value="PrmC_N"/>
</dbReference>
<dbReference type="AlphaFoldDB" id="L1N0K9"/>
<feature type="binding site" evidence="5">
    <location>
        <begin position="219"/>
        <end position="222"/>
    </location>
    <ligand>
        <name>substrate</name>
    </ligand>
</feature>
<evidence type="ECO:0000256" key="2">
    <source>
        <dbReference type="ARBA" id="ARBA00022679"/>
    </source>
</evidence>
<comment type="function">
    <text evidence="5">Methylates the class 1 translation termination release factors RF1/PrfA and RF2/PrfB on the glutamine residue of the universally conserved GGQ motif.</text>
</comment>
<dbReference type="InterPro" id="IPR019874">
    <property type="entry name" value="RF_methyltr_PrmC"/>
</dbReference>